<evidence type="ECO:0000313" key="2">
    <source>
        <dbReference type="EMBL" id="KAK9903493.1"/>
    </source>
</evidence>
<gene>
    <name evidence="2" type="ORF">WJX75_006941</name>
</gene>
<dbReference type="PANTHER" id="PTHR33591:SF2">
    <property type="entry name" value="BETA-CAROTENE ISOMERASE D27"/>
    <property type="match status" value="1"/>
</dbReference>
<feature type="domain" description="Beta-carotene isomerase D27-like C-terminal" evidence="1">
    <location>
        <begin position="80"/>
        <end position="162"/>
    </location>
</feature>
<sequence>MVAAIGSDSDKEGYDAIVDLTRVLNSSSSNPRDTQIRTRQILLSLFPPWLPPAFKVMFSRPVPGLSCQLNAWVTMLTCQWLMGPCKVNDVEVDGGCVGKGQGVLVERCRYLEETGCASVCLNSCKVPTQEFFAKDMGLPLTMTPNYEDFSCQFSFGLTPKPAASDEAFATPCFLQCPSKQRHWGDRCPGADMDAAQLV</sequence>
<dbReference type="PANTHER" id="PTHR33591">
    <property type="entry name" value="BETA-CAROTENE ISOMERASE D27"/>
    <property type="match status" value="1"/>
</dbReference>
<dbReference type="InterPro" id="IPR025114">
    <property type="entry name" value="D27-like_C"/>
</dbReference>
<name>A0ABR2YE28_9CHLO</name>
<comment type="caution">
    <text evidence="2">The sequence shown here is derived from an EMBL/GenBank/DDBJ whole genome shotgun (WGS) entry which is preliminary data.</text>
</comment>
<reference evidence="2 3" key="1">
    <citation type="journal article" date="2024" name="Nat. Commun.">
        <title>Phylogenomics reveals the evolutionary origins of lichenization in chlorophyte algae.</title>
        <authorList>
            <person name="Puginier C."/>
            <person name="Libourel C."/>
            <person name="Otte J."/>
            <person name="Skaloud P."/>
            <person name="Haon M."/>
            <person name="Grisel S."/>
            <person name="Petersen M."/>
            <person name="Berrin J.G."/>
            <person name="Delaux P.M."/>
            <person name="Dal Grande F."/>
            <person name="Keller J."/>
        </authorList>
    </citation>
    <scope>NUCLEOTIDE SEQUENCE [LARGE SCALE GENOMIC DNA]</scope>
    <source>
        <strain evidence="2 3">SAG 216-7</strain>
    </source>
</reference>
<evidence type="ECO:0000259" key="1">
    <source>
        <dbReference type="Pfam" id="PF13225"/>
    </source>
</evidence>
<organism evidence="2 3">
    <name type="scientific">Coccomyxa subellipsoidea</name>
    <dbReference type="NCBI Taxonomy" id="248742"/>
    <lineage>
        <taxon>Eukaryota</taxon>
        <taxon>Viridiplantae</taxon>
        <taxon>Chlorophyta</taxon>
        <taxon>core chlorophytes</taxon>
        <taxon>Trebouxiophyceae</taxon>
        <taxon>Trebouxiophyceae incertae sedis</taxon>
        <taxon>Coccomyxaceae</taxon>
        <taxon>Coccomyxa</taxon>
    </lineage>
</organism>
<dbReference type="EMBL" id="JALJOT010000014">
    <property type="protein sequence ID" value="KAK9903493.1"/>
    <property type="molecule type" value="Genomic_DNA"/>
</dbReference>
<dbReference type="Pfam" id="PF13225">
    <property type="entry name" value="D27-like_C"/>
    <property type="match status" value="1"/>
</dbReference>
<dbReference type="Proteomes" id="UP001491310">
    <property type="component" value="Unassembled WGS sequence"/>
</dbReference>
<keyword evidence="3" id="KW-1185">Reference proteome</keyword>
<proteinExistence type="predicted"/>
<protein>
    <recommendedName>
        <fullName evidence="1">Beta-carotene isomerase D27-like C-terminal domain-containing protein</fullName>
    </recommendedName>
</protein>
<dbReference type="InterPro" id="IPR038938">
    <property type="entry name" value="D27-like"/>
</dbReference>
<accession>A0ABR2YE28</accession>
<evidence type="ECO:0000313" key="3">
    <source>
        <dbReference type="Proteomes" id="UP001491310"/>
    </source>
</evidence>